<feature type="region of interest" description="Disordered" evidence="14">
    <location>
        <begin position="32"/>
        <end position="52"/>
    </location>
</feature>
<dbReference type="eggNOG" id="ENOG502RAT9">
    <property type="taxonomic scope" value="Eukaryota"/>
</dbReference>
<accession>A2BDH5</accession>
<gene>
    <name evidence="17" type="primary">prnd</name>
    <name evidence="18" type="synonym">PRND</name>
</gene>
<evidence type="ECO:0000256" key="10">
    <source>
        <dbReference type="ARBA" id="ARBA00023136"/>
    </source>
</evidence>
<keyword evidence="7 15" id="KW-0732">Signal</keyword>
<comment type="subcellular location">
    <subcellularLocation>
        <location evidence="1">Cell membrane</location>
        <topology evidence="1">Lipid-anchor</topology>
        <topology evidence="1">GPI-anchor</topology>
    </subcellularLocation>
</comment>
<evidence type="ECO:0000256" key="2">
    <source>
        <dbReference type="ARBA" id="ARBA00009910"/>
    </source>
</evidence>
<evidence type="ECO:0000256" key="14">
    <source>
        <dbReference type="SAM" id="MobiDB-lite"/>
    </source>
</evidence>
<dbReference type="CTD" id="23627"/>
<protein>
    <submittedName>
        <fullName evidence="17">Doppel protein Dpl</fullName>
    </submittedName>
</protein>
<dbReference type="InterPro" id="IPR036924">
    <property type="entry name" value="Prion/Doppel_b-ribbon_dom_sf"/>
</dbReference>
<feature type="compositionally biased region" description="Polar residues" evidence="14">
    <location>
        <begin position="38"/>
        <end position="52"/>
    </location>
</feature>
<dbReference type="InterPro" id="IPR021566">
    <property type="entry name" value="Doppel"/>
</dbReference>
<evidence type="ECO:0000256" key="13">
    <source>
        <dbReference type="ARBA" id="ARBA00023288"/>
    </source>
</evidence>
<comment type="similarity">
    <text evidence="2">Belongs to the prion family.</text>
</comment>
<keyword evidence="6" id="KW-0479">Metal-binding</keyword>
<dbReference type="GeneID" id="103104809"/>
<dbReference type="GO" id="GO:0006878">
    <property type="term" value="P:intracellular copper ion homeostasis"/>
    <property type="evidence" value="ECO:0000318"/>
    <property type="project" value="GO_Central"/>
</dbReference>
<dbReference type="GO" id="GO:0098552">
    <property type="term" value="C:side of membrane"/>
    <property type="evidence" value="ECO:0007669"/>
    <property type="project" value="UniProtKB-KW"/>
</dbReference>
<keyword evidence="8" id="KW-0186">Copper</keyword>
<keyword evidence="11" id="KW-1015">Disulfide bond</keyword>
<keyword evidence="12" id="KW-0325">Glycoprotein</keyword>
<sequence length="179" mass="20506">MRRHLGICWIAIFFALLFSDLSLVKAKTTRQRNKSNRKGLQTNRTNPTTVQPSEKLQGTFIRNGRKLVIDFGEEGNSYYATHYSLFPDEIHYAGCAESNVTKEVFISNCVNATRVINKLEPLEEQNISDIYSRILEQLIKELCALNYCEFRTGKGTGLRLSLDQYVMVYLVILTCLIVK</sequence>
<dbReference type="GO" id="GO:0005507">
    <property type="term" value="F:copper ion binding"/>
    <property type="evidence" value="ECO:0000318"/>
    <property type="project" value="GO_Central"/>
</dbReference>
<keyword evidence="5" id="KW-0640">Prion</keyword>
<reference evidence="18 19" key="2">
    <citation type="journal article" date="2007" name="Nature">
        <title>Genome of the marsupial Monodelphis domestica reveals innovation in non-coding sequences.</title>
        <authorList>
            <person name="Mikkelsen T.S."/>
            <person name="Wakefield M.J."/>
            <person name="Aken B."/>
            <person name="Amemiya C.T."/>
            <person name="Chang J.L."/>
            <person name="Duke S."/>
            <person name="Garber M."/>
            <person name="Gentles A.J."/>
            <person name="Goodstadt L."/>
            <person name="Heger A."/>
            <person name="Jurka J."/>
            <person name="Kamal M."/>
            <person name="Mauceli E."/>
            <person name="Searle S.M."/>
            <person name="Sharpe T."/>
            <person name="Baker M.L."/>
            <person name="Batzer M.A."/>
            <person name="Benos P.V."/>
            <person name="Belov K."/>
            <person name="Clamp M."/>
            <person name="Cook A."/>
            <person name="Cuff J."/>
            <person name="Das R."/>
            <person name="Davidow L."/>
            <person name="Deakin J.E."/>
            <person name="Fazzari M.J."/>
            <person name="Glass J.L."/>
            <person name="Grabherr M."/>
            <person name="Greally J.M."/>
            <person name="Gu W."/>
            <person name="Hore T.A."/>
            <person name="Huttley G.A."/>
            <person name="Kleber M."/>
            <person name="Jirtle R.L."/>
            <person name="Koina E."/>
            <person name="Lee J.T."/>
            <person name="Mahony S."/>
            <person name="Marra M.A."/>
            <person name="Miller R.D."/>
            <person name="Nicholls R.D."/>
            <person name="Oda M."/>
            <person name="Papenfuss A.T."/>
            <person name="Parra Z.E."/>
            <person name="Pollock D.D."/>
            <person name="Ray D.A."/>
            <person name="Schein J.E."/>
            <person name="Speed T.P."/>
            <person name="Thompson K."/>
            <person name="VandeBerg J.L."/>
            <person name="Wade C.M."/>
            <person name="Walker J.A."/>
            <person name="Waters P.D."/>
            <person name="Webber C."/>
            <person name="Weidman J.R."/>
            <person name="Xie X."/>
            <person name="Zody M.C."/>
            <person name="Baldwin J."/>
            <person name="Abdouelleil A."/>
            <person name="Abdulkadir J."/>
            <person name="Abebe A."/>
            <person name="Abera B."/>
            <person name="Abreu J."/>
            <person name="Acer S.C."/>
            <person name="Aftuck L."/>
            <person name="Alexander A."/>
            <person name="An P."/>
            <person name="Anderson E."/>
            <person name="Anderson S."/>
            <person name="Arachi H."/>
            <person name="Azer M."/>
            <person name="Bachantsang P."/>
            <person name="Barry A."/>
            <person name="Bayul T."/>
            <person name="Berlin A."/>
            <person name="Bessette D."/>
            <person name="Bloom T."/>
            <person name="Bloom T."/>
            <person name="Boguslavskiy L."/>
            <person name="Bonnet C."/>
            <person name="Boukhgalter B."/>
            <person name="Bourzgui I."/>
            <person name="Brown A."/>
            <person name="Cahill P."/>
            <person name="Channer S."/>
            <person name="Cheshatsang Y."/>
            <person name="Chuda L."/>
            <person name="Citroen M."/>
            <person name="Collymore A."/>
            <person name="Cooke P."/>
            <person name="Costello M."/>
            <person name="D'Aco K."/>
            <person name="Daza R."/>
            <person name="De Haan G."/>
            <person name="DeGray S."/>
            <person name="DeMaso C."/>
            <person name="Dhargay N."/>
            <person name="Dooley K."/>
            <person name="Dooley E."/>
            <person name="Doricent M."/>
            <person name="Dorje P."/>
            <person name="Dorjee K."/>
            <person name="Dupes A."/>
            <person name="Elong R."/>
            <person name="Falk J."/>
            <person name="Farina A."/>
            <person name="Faro S."/>
            <person name="Ferguson D."/>
            <person name="Fisher S."/>
            <person name="Foley C.D."/>
            <person name="Franke A."/>
            <person name="Friedrich D."/>
            <person name="Gadbois L."/>
            <person name="Gearin G."/>
            <person name="Gearin C.R."/>
            <person name="Giannoukos G."/>
            <person name="Goode T."/>
            <person name="Graham J."/>
            <person name="Grandbois E."/>
            <person name="Grewal S."/>
            <person name="Gyaltsen K."/>
            <person name="Hafez N."/>
            <person name="Hagos B."/>
            <person name="Hall J."/>
            <person name="Henson C."/>
            <person name="Hollinger A."/>
            <person name="Honan T."/>
            <person name="Huard M.D."/>
            <person name="Hughes L."/>
            <person name="Hurhula B."/>
            <person name="Husby M.E."/>
            <person name="Kamat A."/>
            <person name="Kanga B."/>
            <person name="Kashin S."/>
            <person name="Khazanovich D."/>
            <person name="Kisner P."/>
            <person name="Lance K."/>
            <person name="Lara M."/>
            <person name="Lee W."/>
            <person name="Lennon N."/>
            <person name="Letendre F."/>
            <person name="LeVine R."/>
            <person name="Lipovsky A."/>
            <person name="Liu X."/>
            <person name="Liu J."/>
            <person name="Liu S."/>
            <person name="Lokyitsang T."/>
            <person name="Lokyitsang Y."/>
            <person name="Lubonja R."/>
            <person name="Lui A."/>
            <person name="MacDonald P."/>
            <person name="Magnisalis V."/>
            <person name="Maru K."/>
            <person name="Matthews C."/>
            <person name="McCusker W."/>
            <person name="McDonough S."/>
            <person name="Mehta T."/>
            <person name="Meldrim J."/>
            <person name="Meneus L."/>
            <person name="Mihai O."/>
            <person name="Mihalev A."/>
            <person name="Mihova T."/>
            <person name="Mittelman R."/>
            <person name="Mlenga V."/>
            <person name="Montmayeur A."/>
            <person name="Mulrain L."/>
            <person name="Navidi A."/>
            <person name="Naylor J."/>
            <person name="Negash T."/>
            <person name="Nguyen T."/>
            <person name="Nguyen N."/>
            <person name="Nicol R."/>
            <person name="Norbu C."/>
            <person name="Norbu N."/>
            <person name="Novod N."/>
            <person name="O'Neill B."/>
            <person name="Osman S."/>
            <person name="Markiewicz E."/>
            <person name="Oyono O.L."/>
            <person name="Patti C."/>
            <person name="Phunkhang P."/>
            <person name="Pierre F."/>
            <person name="Priest M."/>
            <person name="Raghuraman S."/>
            <person name="Rege F."/>
            <person name="Reyes R."/>
            <person name="Rise C."/>
            <person name="Rogov P."/>
            <person name="Ross K."/>
            <person name="Ryan E."/>
            <person name="Settipalli S."/>
            <person name="Shea T."/>
            <person name="Sherpa N."/>
            <person name="Shi L."/>
            <person name="Shih D."/>
            <person name="Sparrow T."/>
            <person name="Spaulding J."/>
            <person name="Stalker J."/>
            <person name="Stange-Thomann N."/>
            <person name="Stavropoulos S."/>
            <person name="Stone C."/>
            <person name="Strader C."/>
            <person name="Tesfaye S."/>
            <person name="Thomson T."/>
            <person name="Thoulutsang Y."/>
            <person name="Thoulutsang D."/>
            <person name="Topham K."/>
            <person name="Topping I."/>
            <person name="Tsamla T."/>
            <person name="Vassiliev H."/>
            <person name="Vo A."/>
            <person name="Wangchuk T."/>
            <person name="Wangdi T."/>
            <person name="Weiand M."/>
            <person name="Wilkinson J."/>
            <person name="Wilson A."/>
            <person name="Yadav S."/>
            <person name="Young G."/>
            <person name="Yu Q."/>
            <person name="Zembek L."/>
            <person name="Zhong D."/>
            <person name="Zimmer A."/>
            <person name="Zwirko Z."/>
            <person name="Jaffe D.B."/>
            <person name="Alvarez P."/>
            <person name="Brockman W."/>
            <person name="Butler J."/>
            <person name="Chin C."/>
            <person name="Gnerre S."/>
            <person name="MacCallum I."/>
            <person name="Graves J.A."/>
            <person name="Ponting C.P."/>
            <person name="Breen M."/>
            <person name="Samollow P.B."/>
            <person name="Lander E.S."/>
            <person name="Lindblad-Toh K."/>
        </authorList>
    </citation>
    <scope>NUCLEOTIDE SEQUENCE [LARGE SCALE GENOMIC DNA]</scope>
</reference>
<evidence type="ECO:0000256" key="6">
    <source>
        <dbReference type="ARBA" id="ARBA00022723"/>
    </source>
</evidence>
<evidence type="ECO:0000259" key="16">
    <source>
        <dbReference type="Pfam" id="PF00377"/>
    </source>
</evidence>
<feature type="domain" description="Prion/Doppel protein beta-ribbon" evidence="16">
    <location>
        <begin position="64"/>
        <end position="179"/>
    </location>
</feature>
<evidence type="ECO:0000256" key="9">
    <source>
        <dbReference type="ARBA" id="ARBA00023087"/>
    </source>
</evidence>
<dbReference type="STRING" id="13616.ENSMODP00000028800"/>
<evidence type="ECO:0000256" key="1">
    <source>
        <dbReference type="ARBA" id="ARBA00004609"/>
    </source>
</evidence>
<keyword evidence="19" id="KW-1185">Reference proteome</keyword>
<evidence type="ECO:0000256" key="5">
    <source>
        <dbReference type="ARBA" id="ARBA00022678"/>
    </source>
</evidence>
<dbReference type="SUPFAM" id="SSF54098">
    <property type="entry name" value="Prion-like"/>
    <property type="match status" value="1"/>
</dbReference>
<evidence type="ECO:0000256" key="11">
    <source>
        <dbReference type="ARBA" id="ARBA00023157"/>
    </source>
</evidence>
<organism evidence="17">
    <name type="scientific">Monodelphis domestica</name>
    <name type="common">Gray short-tailed opossum</name>
    <dbReference type="NCBI Taxonomy" id="13616"/>
    <lineage>
        <taxon>Eukaryota</taxon>
        <taxon>Metazoa</taxon>
        <taxon>Chordata</taxon>
        <taxon>Craniata</taxon>
        <taxon>Vertebrata</taxon>
        <taxon>Euteleostomi</taxon>
        <taxon>Mammalia</taxon>
        <taxon>Metatheria</taxon>
        <taxon>Didelphimorphia</taxon>
        <taxon>Didelphidae</taxon>
        <taxon>Monodelphis</taxon>
    </lineage>
</organism>
<evidence type="ECO:0000256" key="8">
    <source>
        <dbReference type="ARBA" id="ARBA00023008"/>
    </source>
</evidence>
<name>A2BDH5_MONDO</name>
<keyword evidence="9" id="KW-0034">Amyloid</keyword>
<keyword evidence="13" id="KW-0449">Lipoprotein</keyword>
<proteinExistence type="inferred from homology"/>
<keyword evidence="10" id="KW-0472">Membrane</keyword>
<evidence type="ECO:0000256" key="7">
    <source>
        <dbReference type="ARBA" id="ARBA00022729"/>
    </source>
</evidence>
<keyword evidence="4" id="KW-0336">GPI-anchor</keyword>
<evidence type="ECO:0000313" key="17">
    <source>
        <dbReference type="EMBL" id="CAJ75789.1"/>
    </source>
</evidence>
<evidence type="ECO:0000256" key="12">
    <source>
        <dbReference type="ARBA" id="ARBA00023180"/>
    </source>
</evidence>
<evidence type="ECO:0000313" key="19">
    <source>
        <dbReference type="Proteomes" id="UP000002280"/>
    </source>
</evidence>
<dbReference type="Ensembl" id="ENSMODT00000030380.2">
    <property type="protein sequence ID" value="ENSMODP00000028800.1"/>
    <property type="gene ID" value="ENSMODG00000023187.2"/>
</dbReference>
<dbReference type="Bgee" id="ENSMODG00000023187">
    <property type="expression patterns" value="Expressed in spermatid and 3 other cell types or tissues"/>
</dbReference>
<keyword evidence="3" id="KW-1003">Cell membrane</keyword>
<dbReference type="PANTHER" id="PTHR15506">
    <property type="entry name" value="DOPPEL PRION"/>
    <property type="match status" value="1"/>
</dbReference>
<evidence type="ECO:0000256" key="3">
    <source>
        <dbReference type="ARBA" id="ARBA00022475"/>
    </source>
</evidence>
<dbReference type="InterPro" id="IPR022416">
    <property type="entry name" value="Prion/Doppel_prot_b-ribbon_dom"/>
</dbReference>
<dbReference type="OMA" id="HYDGCSE"/>
<feature type="signal peptide" evidence="15">
    <location>
        <begin position="1"/>
        <end position="26"/>
    </location>
</feature>
<dbReference type="OrthoDB" id="9523143at2759"/>
<dbReference type="Pfam" id="PF11466">
    <property type="entry name" value="Doppel"/>
    <property type="match status" value="1"/>
</dbReference>
<dbReference type="EMBL" id="BN000887">
    <property type="protein sequence ID" value="CAJ75789.1"/>
    <property type="molecule type" value="Genomic_DNA"/>
</dbReference>
<dbReference type="GO" id="GO:0051260">
    <property type="term" value="P:protein homooligomerization"/>
    <property type="evidence" value="ECO:0007669"/>
    <property type="project" value="InterPro"/>
</dbReference>
<dbReference type="Gene3D" id="1.10.790.10">
    <property type="entry name" value="Prion/Doppel protein, beta-ribbon domain"/>
    <property type="match status" value="1"/>
</dbReference>
<reference evidence="18" key="3">
    <citation type="submission" date="2025-05" db="UniProtKB">
        <authorList>
            <consortium name="Ensembl"/>
        </authorList>
    </citation>
    <scope>IDENTIFICATION</scope>
</reference>
<dbReference type="Proteomes" id="UP000002280">
    <property type="component" value="Chromosome 1"/>
</dbReference>
<evidence type="ECO:0000256" key="15">
    <source>
        <dbReference type="SAM" id="SignalP"/>
    </source>
</evidence>
<dbReference type="GO" id="GO:0005886">
    <property type="term" value="C:plasma membrane"/>
    <property type="evidence" value="ECO:0007669"/>
    <property type="project" value="UniProtKB-SubCell"/>
</dbReference>
<dbReference type="Pfam" id="PF00377">
    <property type="entry name" value="Prion"/>
    <property type="match status" value="1"/>
</dbReference>
<evidence type="ECO:0000256" key="4">
    <source>
        <dbReference type="ARBA" id="ARBA00022622"/>
    </source>
</evidence>
<dbReference type="PANTHER" id="PTHR15506:SF0">
    <property type="entry name" value="PRION-LIKE PROTEIN DOPPEL"/>
    <property type="match status" value="1"/>
</dbReference>
<dbReference type="HOGENOM" id="CLU_1524583_0_0_1"/>
<dbReference type="RefSeq" id="XP_016286902.1">
    <property type="nucleotide sequence ID" value="XM_016431416.2"/>
</dbReference>
<evidence type="ECO:0000313" key="18">
    <source>
        <dbReference type="Ensembl" id="ENSMODP00000028800.1"/>
    </source>
</evidence>
<dbReference type="AlphaFoldDB" id="A2BDH5"/>
<reference evidence="17" key="1">
    <citation type="journal article" date="2007" name="BMC Genomics">
        <title>Comparative genomic analysis of prion genes.</title>
        <authorList>
            <person name="Premzl M."/>
            <person name="Gamulin V."/>
        </authorList>
    </citation>
    <scope>NUCLEOTIDE SEQUENCE</scope>
</reference>
<dbReference type="GeneTree" id="ENSGT00390000017668"/>
<feature type="chain" id="PRO_5014083475" evidence="15">
    <location>
        <begin position="27"/>
        <end position="179"/>
    </location>
</feature>